<comment type="caution">
    <text evidence="2">The sequence shown here is derived from an EMBL/GenBank/DDBJ whole genome shotgun (WGS) entry which is preliminary data.</text>
</comment>
<keyword evidence="1" id="KW-1133">Transmembrane helix</keyword>
<accession>A0A7J9NU61</accession>
<sequence>MNFVRIYRLMRLFNKLNNLHDSIYVFAKFEFKRNAFFNLLSGNAQFVEIFGIDSKYLRIGLVNTIELRCFKTLLIINSAYFQCPINSITLHHVYCAVKIAMFLMLGEYSVISMFISIFISLSISIDYKYNIIIPEYTDRQSSELNCIFNQHCSSFNIFNDDYI</sequence>
<keyword evidence="1" id="KW-0812">Transmembrane</keyword>
<evidence type="ECO:0000256" key="1">
    <source>
        <dbReference type="SAM" id="Phobius"/>
    </source>
</evidence>
<protein>
    <submittedName>
        <fullName evidence="2">Uncharacterized protein</fullName>
    </submittedName>
</protein>
<dbReference type="Proteomes" id="UP000564425">
    <property type="component" value="Unassembled WGS sequence"/>
</dbReference>
<proteinExistence type="predicted"/>
<name>A0A7J9NU61_METMI</name>
<evidence type="ECO:0000313" key="2">
    <source>
        <dbReference type="EMBL" id="MBA2850844.1"/>
    </source>
</evidence>
<evidence type="ECO:0000313" key="3">
    <source>
        <dbReference type="Proteomes" id="UP000564425"/>
    </source>
</evidence>
<feature type="transmembrane region" description="Helical" evidence="1">
    <location>
        <begin position="108"/>
        <end position="125"/>
    </location>
</feature>
<dbReference type="EMBL" id="JACDUH010000001">
    <property type="protein sequence ID" value="MBA2850844.1"/>
    <property type="molecule type" value="Genomic_DNA"/>
</dbReference>
<reference evidence="2 3" key="1">
    <citation type="submission" date="2020-07" db="EMBL/GenBank/DDBJ databases">
        <title>Genomic Encyclopedia of Type Strains, Phase IV (KMG-V): Genome sequencing to study the core and pangenomes of soil and plant-associated prokaryotes.</title>
        <authorList>
            <person name="Whitman W."/>
        </authorList>
    </citation>
    <scope>NUCLEOTIDE SEQUENCE [LARGE SCALE GENOMIC DNA]</scope>
    <source>
        <strain evidence="2 3">A1</strain>
    </source>
</reference>
<keyword evidence="1" id="KW-0472">Membrane</keyword>
<gene>
    <name evidence="2" type="ORF">HNP86_000975</name>
</gene>
<organism evidence="2 3">
    <name type="scientific">Methanococcus maripaludis</name>
    <name type="common">Methanococcus deltae</name>
    <dbReference type="NCBI Taxonomy" id="39152"/>
    <lineage>
        <taxon>Archaea</taxon>
        <taxon>Methanobacteriati</taxon>
        <taxon>Methanobacteriota</taxon>
        <taxon>Methanomada group</taxon>
        <taxon>Methanococci</taxon>
        <taxon>Methanococcales</taxon>
        <taxon>Methanococcaceae</taxon>
        <taxon>Methanococcus</taxon>
    </lineage>
</organism>
<dbReference type="AlphaFoldDB" id="A0A7J9NU61"/>